<accession>A0A809R661</accession>
<dbReference type="EMBL" id="AP021857">
    <property type="protein sequence ID" value="BBO22168.1"/>
    <property type="molecule type" value="Genomic_DNA"/>
</dbReference>
<dbReference type="GO" id="GO:0005737">
    <property type="term" value="C:cytoplasm"/>
    <property type="evidence" value="ECO:0007669"/>
    <property type="project" value="TreeGrafter"/>
</dbReference>
<reference evidence="3" key="1">
    <citation type="journal article" name="DNA Res.">
        <title>The physiological potential of anammox bacteria as revealed by their core genome structure.</title>
        <authorList>
            <person name="Okubo T."/>
            <person name="Toyoda A."/>
            <person name="Fukuhara K."/>
            <person name="Uchiyama I."/>
            <person name="Harigaya Y."/>
            <person name="Kuroiwa M."/>
            <person name="Suzuki T."/>
            <person name="Murakami Y."/>
            <person name="Suwa Y."/>
            <person name="Takami H."/>
        </authorList>
    </citation>
    <scope>NUCLEOTIDE SEQUENCE</scope>
    <source>
        <strain evidence="3">317325-3</strain>
    </source>
</reference>
<proteinExistence type="inferred from homology"/>
<dbReference type="InterPro" id="IPR036591">
    <property type="entry name" value="YggU-like_sf"/>
</dbReference>
<dbReference type="InterPro" id="IPR003746">
    <property type="entry name" value="DUF167"/>
</dbReference>
<evidence type="ECO:0000313" key="3">
    <source>
        <dbReference type="EMBL" id="BBO22168.1"/>
    </source>
</evidence>
<name>A0A809R661_9PROT</name>
<sequence>MTEPWLRPEASGSFILNLHVQPGAGTSAFAGLHGDALKIRLAAPPVDGKANKALLAFLAEQLGMPKSRLELVSGASSRVKRLRIRDASEQAVAKLLAQSVHAE</sequence>
<protein>
    <recommendedName>
        <fullName evidence="2">UPF0235 protein DSYM_28670</fullName>
    </recommendedName>
</protein>
<organism evidence="3 4">
    <name type="scientific">Candidatus Desulfobacillus denitrificans</name>
    <dbReference type="NCBI Taxonomy" id="2608985"/>
    <lineage>
        <taxon>Bacteria</taxon>
        <taxon>Pseudomonadati</taxon>
        <taxon>Pseudomonadota</taxon>
        <taxon>Betaproteobacteria</taxon>
        <taxon>Candidatus Desulfobacillus</taxon>
    </lineage>
</organism>
<comment type="similarity">
    <text evidence="1 2">Belongs to the UPF0235 family.</text>
</comment>
<dbReference type="SMART" id="SM01152">
    <property type="entry name" value="DUF167"/>
    <property type="match status" value="1"/>
</dbReference>
<dbReference type="Pfam" id="PF02594">
    <property type="entry name" value="DUF167"/>
    <property type="match status" value="1"/>
</dbReference>
<dbReference type="NCBIfam" id="TIGR00251">
    <property type="entry name" value="DUF167 family protein"/>
    <property type="match status" value="1"/>
</dbReference>
<dbReference type="PANTHER" id="PTHR13420">
    <property type="entry name" value="UPF0235 PROTEIN C15ORF40"/>
    <property type="match status" value="1"/>
</dbReference>
<dbReference type="PANTHER" id="PTHR13420:SF7">
    <property type="entry name" value="UPF0235 PROTEIN C15ORF40"/>
    <property type="match status" value="1"/>
</dbReference>
<evidence type="ECO:0000256" key="2">
    <source>
        <dbReference type="HAMAP-Rule" id="MF_00634"/>
    </source>
</evidence>
<dbReference type="Gene3D" id="3.30.1200.10">
    <property type="entry name" value="YggU-like"/>
    <property type="match status" value="1"/>
</dbReference>
<evidence type="ECO:0000256" key="1">
    <source>
        <dbReference type="ARBA" id="ARBA00010364"/>
    </source>
</evidence>
<gene>
    <name evidence="3" type="ORF">DSYM_28670</name>
</gene>
<dbReference type="KEGG" id="ddz:DSYM_28670"/>
<evidence type="ECO:0000313" key="4">
    <source>
        <dbReference type="Proteomes" id="UP000662914"/>
    </source>
</evidence>
<dbReference type="SUPFAM" id="SSF69786">
    <property type="entry name" value="YggU-like"/>
    <property type="match status" value="1"/>
</dbReference>
<dbReference type="HAMAP" id="MF_00634">
    <property type="entry name" value="UPF0235"/>
    <property type="match status" value="1"/>
</dbReference>
<dbReference type="AlphaFoldDB" id="A0A809R661"/>
<dbReference type="Proteomes" id="UP000662914">
    <property type="component" value="Chromosome"/>
</dbReference>